<dbReference type="InterPro" id="IPR036691">
    <property type="entry name" value="Endo/exonu/phosph_ase_sf"/>
</dbReference>
<dbReference type="Proteomes" id="UP000292209">
    <property type="component" value="Unassembled WGS sequence"/>
</dbReference>
<proteinExistence type="predicted"/>
<dbReference type="Pfam" id="PF03372">
    <property type="entry name" value="Exo_endo_phos"/>
    <property type="match status" value="1"/>
</dbReference>
<accession>A0A4Q7PEA7</accession>
<dbReference type="Gene3D" id="2.60.120.200">
    <property type="match status" value="1"/>
</dbReference>
<dbReference type="NCBIfam" id="TIGR04183">
    <property type="entry name" value="Por_Secre_tail"/>
    <property type="match status" value="1"/>
</dbReference>
<dbReference type="SUPFAM" id="SSF56219">
    <property type="entry name" value="DNase I-like"/>
    <property type="match status" value="1"/>
</dbReference>
<gene>
    <name evidence="4" type="ORF">BC751_3752</name>
</gene>
<dbReference type="EMBL" id="SGXG01000001">
    <property type="protein sequence ID" value="RZS98118.1"/>
    <property type="molecule type" value="Genomic_DNA"/>
</dbReference>
<reference evidence="4 5" key="1">
    <citation type="submission" date="2019-02" db="EMBL/GenBank/DDBJ databases">
        <title>Genomic Encyclopedia of Archaeal and Bacterial Type Strains, Phase II (KMG-II): from individual species to whole genera.</title>
        <authorList>
            <person name="Goeker M."/>
        </authorList>
    </citation>
    <scope>NUCLEOTIDE SEQUENCE [LARGE SCALE GENOMIC DNA]</scope>
    <source>
        <strain evidence="4 5">DSM 21411</strain>
    </source>
</reference>
<keyword evidence="5" id="KW-1185">Reference proteome</keyword>
<protein>
    <submittedName>
        <fullName evidence="4">Putative secreted protein (Por secretion system target)</fullName>
    </submittedName>
</protein>
<evidence type="ECO:0000256" key="1">
    <source>
        <dbReference type="SAM" id="SignalP"/>
    </source>
</evidence>
<dbReference type="NCBIfam" id="NF038128">
    <property type="entry name" value="choice_anch_J"/>
    <property type="match status" value="1"/>
</dbReference>
<feature type="chain" id="PRO_5020359960" evidence="1">
    <location>
        <begin position="24"/>
        <end position="1548"/>
    </location>
</feature>
<dbReference type="InterPro" id="IPR005135">
    <property type="entry name" value="Endo/exonuclease/phosphatase"/>
</dbReference>
<dbReference type="GO" id="GO:0003824">
    <property type="term" value="F:catalytic activity"/>
    <property type="evidence" value="ECO:0007669"/>
    <property type="project" value="InterPro"/>
</dbReference>
<feature type="domain" description="Secretion system C-terminal sorting" evidence="3">
    <location>
        <begin position="1475"/>
        <end position="1545"/>
    </location>
</feature>
<evidence type="ECO:0000313" key="5">
    <source>
        <dbReference type="Proteomes" id="UP000292209"/>
    </source>
</evidence>
<feature type="signal peptide" evidence="1">
    <location>
        <begin position="1"/>
        <end position="23"/>
    </location>
</feature>
<organism evidence="4 5">
    <name type="scientific">Cecembia calidifontis</name>
    <dbReference type="NCBI Taxonomy" id="1187080"/>
    <lineage>
        <taxon>Bacteria</taxon>
        <taxon>Pseudomonadati</taxon>
        <taxon>Bacteroidota</taxon>
        <taxon>Cytophagia</taxon>
        <taxon>Cytophagales</taxon>
        <taxon>Cyclobacteriaceae</taxon>
        <taxon>Cecembia</taxon>
    </lineage>
</organism>
<name>A0A4Q7PEA7_9BACT</name>
<dbReference type="InterPro" id="IPR026444">
    <property type="entry name" value="Secre_tail"/>
</dbReference>
<dbReference type="Pfam" id="PF18962">
    <property type="entry name" value="Por_Secre_tail"/>
    <property type="match status" value="1"/>
</dbReference>
<dbReference type="RefSeq" id="WP_242617529.1">
    <property type="nucleotide sequence ID" value="NZ_SGXG01000001.1"/>
</dbReference>
<evidence type="ECO:0000259" key="3">
    <source>
        <dbReference type="Pfam" id="PF18962"/>
    </source>
</evidence>
<feature type="domain" description="Endonuclease/exonuclease/phosphatase" evidence="2">
    <location>
        <begin position="1016"/>
        <end position="1296"/>
    </location>
</feature>
<keyword evidence="1" id="KW-0732">Signal</keyword>
<comment type="caution">
    <text evidence="4">The sequence shown here is derived from an EMBL/GenBank/DDBJ whole genome shotgun (WGS) entry which is preliminary data.</text>
</comment>
<dbReference type="Gene3D" id="3.60.10.10">
    <property type="entry name" value="Endonuclease/exonuclease/phosphatase"/>
    <property type="match status" value="1"/>
</dbReference>
<evidence type="ECO:0000313" key="4">
    <source>
        <dbReference type="EMBL" id="RZS98118.1"/>
    </source>
</evidence>
<evidence type="ECO:0000259" key="2">
    <source>
        <dbReference type="Pfam" id="PF03372"/>
    </source>
</evidence>
<sequence>MKHFLPKILLGFMFLGFFFEARAQENLTPGNSVSQNFDLIGTSATAALPANWKVSKGIPARIVNFAEAVSNTERIGGNSLATNAANGIYNFGAGAPNSAEDRAIGFLSSGTATQSGNLFFEGINAGDQVINSFEISYNVEKYRNGSNASGFSIRLFYSKDGENWTEATDFIKSFNSDSDNTGFANAPGVSETVSGTLQLSLVPGETVYLAWNYSVTTGNTTSNAQALAIDDIIIIPVAGGGSTDPDPDPEAVAAANLPYSQNFSGFNFALNTPISSFGNQNEWSFSGAQLNYTGDFTNDNLTPGGFRGNNNVLAYQHTGTSGVLVKTLTLINNTGKTINSLDISYLGRVGRATQGRSPAYTVLVNGTEIPALAYSTLNSVDQRVSATVSGLNIAPNQIFTISWSSERGGPAGSSKVIGIAELSIRVTPEPEQIINYNFAGQPGNQAFTAPNFVSDGLAGLNFTRGSGINPASANNSISSNGWNEGENRFFSFGFTVAPGKLVDLSQLQIGTNASGTGPRDMALLYSGDNFNTPLATWTQPAAQFLNQTIDLSGLRNLSGTVEFRIVTTSGISANNGAIGSGGTFRVTNYFEGGDTGGTRLIGIVKDGEGVIIPGISISPQTLDFGNLSLNAANPVLSYELTATNLIGNLTITAPTRLSVSKDGNNFSESITFTAGELASVLPVFVKFDNSVAGGFSAQIIHSTSGTLPVSLQVNANVFDPFNIVEDFNSICLANLGPIAGGWNQISVQGDQTWSCSNFGRAGTTATASAPFGVQINGFAAGAARLNEDWLISPTYDLTGFDFPLLQFWSRVAFTGPRLKLLVSTDYVDGDPHLATWTELADRFAQGDVWTSSGDINLAAFKAPHVRIAFVYTSSPEASAARWTLDDFSLRNSQTAPAPFLTNNIGNVDYWHFGVIPVGTSSSEERTFTFSLSDGLTDLIISARDGFEFSKDGISYSPTLTFSPTEAANTNTVRVRFQPNSEGAFSSPIKFKSGDIEVIRGYLTGATVERSNSLDVVTWNIEWFGSSLPNQGPANIDLQLQNVKKVIEDLNADIYAFQEITNLDKFYELVAALPAYRGFHSPAVSGGGTFEEAQKLTFLYKTATIDSVSTRVLLQGVQPEQLVGYPSSPDRFWASGRLPFLFEAKATINGAEKKINFVNVHTRSNGGGESAGNPRYAMRRYDVNVLKDSLDRYYANVPLVILGDFNDDLDETVADQFAPTVNTSETSFINFINDRENYIPVTLNLSLAGLRTFPTFENVIDHIIISNELEENWMVNSERIVAPFDLIPNYSNTTSDHIPVKMRFSLFCDIIPAQIFGTTEVCGANSTAELMLVGGMYENILGWEISLDRGQTWALVEESAGKDVLRITDLTSSALFRAILDSESCAPVTTEAFEVEVTQLPQPVILFDRGMLISIEGNYTYYWYKDQELIATTTNNSIRINGAGNYQVVIEDERGCQASSVLFRFPQQIQASSIRIYPNPASSKVSVLMRNIQGPATVELRTGAGLQVARQTSSTGYAEFDVSGMMKGVYLIIITDRFGQTAVERLLVD</sequence>